<dbReference type="EMBL" id="GL732526">
    <property type="protein sequence ID" value="EFX87904.1"/>
    <property type="molecule type" value="Genomic_DNA"/>
</dbReference>
<dbReference type="HOGENOM" id="CLU_086663_2_2_1"/>
<dbReference type="InterPro" id="IPR011105">
    <property type="entry name" value="Cell_wall_hydrolase_SleB"/>
</dbReference>
<accession>E9FWJ6</accession>
<dbReference type="Gene3D" id="6.20.240.60">
    <property type="match status" value="1"/>
</dbReference>
<feature type="domain" description="Cell wall hydrolase SleB" evidence="1">
    <location>
        <begin position="23"/>
        <end position="134"/>
    </location>
</feature>
<dbReference type="GO" id="GO:0016787">
    <property type="term" value="F:hydrolase activity"/>
    <property type="evidence" value="ECO:0007669"/>
    <property type="project" value="InterPro"/>
</dbReference>
<organism evidence="2 3">
    <name type="scientific">Daphnia pulex</name>
    <name type="common">Water flea</name>
    <dbReference type="NCBI Taxonomy" id="6669"/>
    <lineage>
        <taxon>Eukaryota</taxon>
        <taxon>Metazoa</taxon>
        <taxon>Ecdysozoa</taxon>
        <taxon>Arthropoda</taxon>
        <taxon>Crustacea</taxon>
        <taxon>Branchiopoda</taxon>
        <taxon>Diplostraca</taxon>
        <taxon>Cladocera</taxon>
        <taxon>Anomopoda</taxon>
        <taxon>Daphniidae</taxon>
        <taxon>Daphnia</taxon>
    </lineage>
</organism>
<reference evidence="2 3" key="1">
    <citation type="journal article" date="2011" name="Science">
        <title>The ecoresponsive genome of Daphnia pulex.</title>
        <authorList>
            <person name="Colbourne J.K."/>
            <person name="Pfrender M.E."/>
            <person name="Gilbert D."/>
            <person name="Thomas W.K."/>
            <person name="Tucker A."/>
            <person name="Oakley T.H."/>
            <person name="Tokishita S."/>
            <person name="Aerts A."/>
            <person name="Arnold G.J."/>
            <person name="Basu M.K."/>
            <person name="Bauer D.J."/>
            <person name="Caceres C.E."/>
            <person name="Carmel L."/>
            <person name="Casola C."/>
            <person name="Choi J.H."/>
            <person name="Detter J.C."/>
            <person name="Dong Q."/>
            <person name="Dusheyko S."/>
            <person name="Eads B.D."/>
            <person name="Frohlich T."/>
            <person name="Geiler-Samerotte K.A."/>
            <person name="Gerlach D."/>
            <person name="Hatcher P."/>
            <person name="Jogdeo S."/>
            <person name="Krijgsveld J."/>
            <person name="Kriventseva E.V."/>
            <person name="Kultz D."/>
            <person name="Laforsch C."/>
            <person name="Lindquist E."/>
            <person name="Lopez J."/>
            <person name="Manak J.R."/>
            <person name="Muller J."/>
            <person name="Pangilinan J."/>
            <person name="Patwardhan R.P."/>
            <person name="Pitluck S."/>
            <person name="Pritham E.J."/>
            <person name="Rechtsteiner A."/>
            <person name="Rho M."/>
            <person name="Rogozin I.B."/>
            <person name="Sakarya O."/>
            <person name="Salamov A."/>
            <person name="Schaack S."/>
            <person name="Shapiro H."/>
            <person name="Shiga Y."/>
            <person name="Skalitzky C."/>
            <person name="Smith Z."/>
            <person name="Souvorov A."/>
            <person name="Sung W."/>
            <person name="Tang Z."/>
            <person name="Tsuchiya D."/>
            <person name="Tu H."/>
            <person name="Vos H."/>
            <person name="Wang M."/>
            <person name="Wolf Y.I."/>
            <person name="Yamagata H."/>
            <person name="Yamada T."/>
            <person name="Ye Y."/>
            <person name="Shaw J.R."/>
            <person name="Andrews J."/>
            <person name="Crease T.J."/>
            <person name="Tang H."/>
            <person name="Lucas S.M."/>
            <person name="Robertson H.M."/>
            <person name="Bork P."/>
            <person name="Koonin E.V."/>
            <person name="Zdobnov E.M."/>
            <person name="Grigoriev I.V."/>
            <person name="Lynch M."/>
            <person name="Boore J.L."/>
        </authorList>
    </citation>
    <scope>NUCLEOTIDE SEQUENCE [LARGE SCALE GENOMIC DNA]</scope>
</reference>
<dbReference type="KEGG" id="dpx:DAPPUDRAFT_305597"/>
<dbReference type="Pfam" id="PF07486">
    <property type="entry name" value="Hydrolase_2"/>
    <property type="match status" value="1"/>
</dbReference>
<dbReference type="PhylomeDB" id="E9FWJ6"/>
<keyword evidence="3" id="KW-1185">Reference proteome</keyword>
<name>E9FWJ6_DAPPU</name>
<sequence>MPLNKLSDDYQILLKTIFAECRGEPVLGQKAVAWVIKNRADLNCSYWGGNTIAGVCLHPGQFECWNADRRHLIEEMIRKEPGVYAKIDAWLPTVYLGSDPSGGADYYINPEIEGYPPWTTGCYRLQKIGNHQFYRGK</sequence>
<evidence type="ECO:0000313" key="3">
    <source>
        <dbReference type="Proteomes" id="UP000000305"/>
    </source>
</evidence>
<dbReference type="InterPro" id="IPR042047">
    <property type="entry name" value="SleB_dom1"/>
</dbReference>
<dbReference type="Proteomes" id="UP000000305">
    <property type="component" value="Unassembled WGS sequence"/>
</dbReference>
<dbReference type="Gene3D" id="1.10.10.2520">
    <property type="entry name" value="Cell wall hydrolase SleB, domain 1"/>
    <property type="match status" value="1"/>
</dbReference>
<dbReference type="InParanoid" id="E9FWJ6"/>
<proteinExistence type="predicted"/>
<evidence type="ECO:0000259" key="1">
    <source>
        <dbReference type="Pfam" id="PF07486"/>
    </source>
</evidence>
<evidence type="ECO:0000313" key="2">
    <source>
        <dbReference type="EMBL" id="EFX87904.1"/>
    </source>
</evidence>
<gene>
    <name evidence="2" type="ORF">DAPPUDRAFT_305597</name>
</gene>
<protein>
    <recommendedName>
        <fullName evidence="1">Cell wall hydrolase SleB domain-containing protein</fullName>
    </recommendedName>
</protein>
<dbReference type="OMA" id="EGWRANC"/>
<dbReference type="OrthoDB" id="9983162at2759"/>
<dbReference type="AlphaFoldDB" id="E9FWJ6"/>